<comment type="caution">
    <text evidence="2">The sequence shown here is derived from an EMBL/GenBank/DDBJ whole genome shotgun (WGS) entry which is preliminary data.</text>
</comment>
<gene>
    <name evidence="2" type="ORF">AB6A40_004167</name>
</gene>
<organism evidence="2 3">
    <name type="scientific">Gnathostoma spinigerum</name>
    <dbReference type="NCBI Taxonomy" id="75299"/>
    <lineage>
        <taxon>Eukaryota</taxon>
        <taxon>Metazoa</taxon>
        <taxon>Ecdysozoa</taxon>
        <taxon>Nematoda</taxon>
        <taxon>Chromadorea</taxon>
        <taxon>Rhabditida</taxon>
        <taxon>Spirurina</taxon>
        <taxon>Gnathostomatomorpha</taxon>
        <taxon>Gnathostomatoidea</taxon>
        <taxon>Gnathostomatidae</taxon>
        <taxon>Gnathostoma</taxon>
    </lineage>
</organism>
<reference evidence="2 3" key="1">
    <citation type="submission" date="2024-08" db="EMBL/GenBank/DDBJ databases">
        <title>Gnathostoma spinigerum genome.</title>
        <authorList>
            <person name="Gonzalez-Bertolin B."/>
            <person name="Monzon S."/>
            <person name="Zaballos A."/>
            <person name="Jimenez P."/>
            <person name="Dekumyoy P."/>
            <person name="Varona S."/>
            <person name="Cuesta I."/>
            <person name="Sumanam S."/>
            <person name="Adisakwattana P."/>
            <person name="Gasser R.B."/>
            <person name="Hernandez-Gonzalez A."/>
            <person name="Young N.D."/>
            <person name="Perteguer M.J."/>
        </authorList>
    </citation>
    <scope>NUCLEOTIDE SEQUENCE [LARGE SCALE GENOMIC DNA]</scope>
    <source>
        <strain evidence="2">AL3</strain>
        <tissue evidence="2">Liver</tissue>
    </source>
</reference>
<evidence type="ECO:0000313" key="3">
    <source>
        <dbReference type="Proteomes" id="UP001608902"/>
    </source>
</evidence>
<feature type="chain" id="PRO_5044884826" evidence="1">
    <location>
        <begin position="23"/>
        <end position="88"/>
    </location>
</feature>
<keyword evidence="1" id="KW-0732">Signal</keyword>
<evidence type="ECO:0000256" key="1">
    <source>
        <dbReference type="SAM" id="SignalP"/>
    </source>
</evidence>
<protein>
    <submittedName>
        <fullName evidence="2">Uncharacterized protein</fullName>
    </submittedName>
</protein>
<accession>A0ABD6EKG5</accession>
<evidence type="ECO:0000313" key="2">
    <source>
        <dbReference type="EMBL" id="MFH4977458.1"/>
    </source>
</evidence>
<name>A0ABD6EKG5_9BILA</name>
<dbReference type="AlphaFoldDB" id="A0ABD6EKG5"/>
<proteinExistence type="predicted"/>
<keyword evidence="3" id="KW-1185">Reference proteome</keyword>
<feature type="signal peptide" evidence="1">
    <location>
        <begin position="1"/>
        <end position="22"/>
    </location>
</feature>
<dbReference type="Proteomes" id="UP001608902">
    <property type="component" value="Unassembled WGS sequence"/>
</dbReference>
<sequence>MCNSAHLTIMVFLLANMSALYSERDLCNGVICAQDERCDHNTGVCRQFRLPYGVLNPCENRNCIPPTQCDLNTGQCVIFRKPYGLYLF</sequence>
<dbReference type="EMBL" id="JBGFUD010002316">
    <property type="protein sequence ID" value="MFH4977458.1"/>
    <property type="molecule type" value="Genomic_DNA"/>
</dbReference>